<dbReference type="GO" id="GO:0004352">
    <property type="term" value="F:glutamate dehydrogenase (NAD+) activity"/>
    <property type="evidence" value="ECO:0007669"/>
    <property type="project" value="TreeGrafter"/>
</dbReference>
<evidence type="ECO:0000313" key="9">
    <source>
        <dbReference type="EMBL" id="PIW75460.1"/>
    </source>
</evidence>
<protein>
    <recommendedName>
        <fullName evidence="3">Glutamate dehydrogenase</fullName>
    </recommendedName>
</protein>
<feature type="binding site" evidence="5">
    <location>
        <position position="316"/>
    </location>
    <ligand>
        <name>substrate</name>
    </ligand>
</feature>
<dbReference type="InterPro" id="IPR006096">
    <property type="entry name" value="Glu/Leu/Phe/Val/Trp_DH_C"/>
</dbReference>
<gene>
    <name evidence="9" type="ORF">CO002_01925</name>
</gene>
<keyword evidence="5" id="KW-0520">NAD</keyword>
<keyword evidence="5" id="KW-0547">Nucleotide-binding</keyword>
<reference evidence="10" key="1">
    <citation type="submission" date="2017-09" db="EMBL/GenBank/DDBJ databases">
        <title>Depth-based differentiation of microbial function through sediment-hosted aquifers and enrichment of novel symbionts in the deep terrestrial subsurface.</title>
        <authorList>
            <person name="Probst A.J."/>
            <person name="Ladd B."/>
            <person name="Jarett J.K."/>
            <person name="Geller-Mcgrath D.E."/>
            <person name="Sieber C.M.K."/>
            <person name="Emerson J.B."/>
            <person name="Anantharaman K."/>
            <person name="Thomas B.C."/>
            <person name="Malmstrom R."/>
            <person name="Stieglmeier M."/>
            <person name="Klingl A."/>
            <person name="Woyke T."/>
            <person name="Ryan C.M."/>
            <person name="Banfield J.F."/>
        </authorList>
    </citation>
    <scope>NUCLEOTIDE SEQUENCE [LARGE SCALE GENOMIC DNA]</scope>
</reference>
<evidence type="ECO:0000256" key="3">
    <source>
        <dbReference type="PIRNR" id="PIRNR000185"/>
    </source>
</evidence>
<sequence length="375" mass="40144">MTNINYDQFGPEMVVETYDVKTKTRGILVIDNTALGVGKGGIRMTPSVTVGEVSRLARAMTWKNALAGLPFGGAKSGIIFDPKHATANDKKNVVQSFSRAIKPLCPEKYVAGPDINMGEKDMKWFVKANGQKKSATGKPKKMGGLPHEYGSTGYGVVCAIKEAADFFGQDLKNLTVGIEGFGNVGTFAFKFLEESGAKVCAVADSKGVFYDPDGLKYKEAMDVKKKTGSVINCPIGVGSRREKLDVGGIFGLPVSLIVTAAFPDVINENNAAGIKAKMIVEGANISVTPEAEKRLFERGVLVLPDIVANAGGVISSYAEWKGGYDKGKTFKLIKQKITKSVREVLEAAREKKIMPREAALAIARDKVLGAGLKNK</sequence>
<dbReference type="PANTHER" id="PTHR11606">
    <property type="entry name" value="GLUTAMATE DEHYDROGENASE"/>
    <property type="match status" value="1"/>
</dbReference>
<dbReference type="PRINTS" id="PR00082">
    <property type="entry name" value="GLFDHDRGNASE"/>
</dbReference>
<dbReference type="EMBL" id="PFGX01000050">
    <property type="protein sequence ID" value="PIW75460.1"/>
    <property type="molecule type" value="Genomic_DNA"/>
</dbReference>
<dbReference type="InterPro" id="IPR006097">
    <property type="entry name" value="Glu/Leu/Phe/Val/Trp_DH_dimer"/>
</dbReference>
<dbReference type="Proteomes" id="UP000231280">
    <property type="component" value="Unassembled WGS sequence"/>
</dbReference>
<dbReference type="PANTHER" id="PTHR11606:SF13">
    <property type="entry name" value="GLUTAMATE DEHYDROGENASE 1, MITOCHONDRIAL"/>
    <property type="match status" value="1"/>
</dbReference>
<accession>A0A2M7IG06</accession>
<evidence type="ECO:0000256" key="7">
    <source>
        <dbReference type="RuleBase" id="RU004417"/>
    </source>
</evidence>
<feature type="binding site" evidence="5">
    <location>
        <position position="63"/>
    </location>
    <ligand>
        <name>substrate</name>
    </ligand>
</feature>
<dbReference type="SUPFAM" id="SSF53223">
    <property type="entry name" value="Aminoacid dehydrogenase-like, N-terminal domain"/>
    <property type="match status" value="1"/>
</dbReference>
<dbReference type="Pfam" id="PF02812">
    <property type="entry name" value="ELFV_dehydrog_N"/>
    <property type="match status" value="1"/>
</dbReference>
<dbReference type="InterPro" id="IPR036291">
    <property type="entry name" value="NAD(P)-bd_dom_sf"/>
</dbReference>
<keyword evidence="2 3" id="KW-0560">Oxidoreductase</keyword>
<dbReference type="GO" id="GO:0000166">
    <property type="term" value="F:nucleotide binding"/>
    <property type="evidence" value="ECO:0007669"/>
    <property type="project" value="UniProtKB-KW"/>
</dbReference>
<dbReference type="AlphaFoldDB" id="A0A2M7IG06"/>
<feature type="binding site" evidence="5">
    <location>
        <position position="152"/>
    </location>
    <ligand>
        <name>NAD(+)</name>
        <dbReference type="ChEBI" id="CHEBI:57540"/>
    </ligand>
</feature>
<proteinExistence type="inferred from homology"/>
<evidence type="ECO:0000256" key="6">
    <source>
        <dbReference type="PIRSR" id="PIRSR000185-3"/>
    </source>
</evidence>
<dbReference type="PIRSF" id="PIRSF000185">
    <property type="entry name" value="Glu_DH"/>
    <property type="match status" value="1"/>
</dbReference>
<comment type="similarity">
    <text evidence="1 3 7">Belongs to the Glu/Leu/Phe/Val dehydrogenases family.</text>
</comment>
<dbReference type="Pfam" id="PF00208">
    <property type="entry name" value="ELFV_dehydrog"/>
    <property type="match status" value="1"/>
</dbReference>
<evidence type="ECO:0000256" key="4">
    <source>
        <dbReference type="PIRSR" id="PIRSR000185-1"/>
    </source>
</evidence>
<evidence type="ECO:0000256" key="2">
    <source>
        <dbReference type="ARBA" id="ARBA00023002"/>
    </source>
</evidence>
<evidence type="ECO:0000259" key="8">
    <source>
        <dbReference type="SMART" id="SM00839"/>
    </source>
</evidence>
<dbReference type="GO" id="GO:0006538">
    <property type="term" value="P:L-glutamate catabolic process"/>
    <property type="evidence" value="ECO:0007669"/>
    <property type="project" value="TreeGrafter"/>
</dbReference>
<dbReference type="InterPro" id="IPR006095">
    <property type="entry name" value="Glu/Leu/Phe/Val/Trp_DH"/>
</dbReference>
<dbReference type="PROSITE" id="PS00074">
    <property type="entry name" value="GLFV_DEHYDROGENASE"/>
    <property type="match status" value="1"/>
</dbReference>
<feature type="site" description="Important for catalysis" evidence="6">
    <location>
        <position position="114"/>
    </location>
</feature>
<dbReference type="InterPro" id="IPR033524">
    <property type="entry name" value="Glu/Leu/Phe/Val_DH_AS"/>
</dbReference>
<dbReference type="SUPFAM" id="SSF51735">
    <property type="entry name" value="NAD(P)-binding Rossmann-fold domains"/>
    <property type="match status" value="1"/>
</dbReference>
<dbReference type="Gene3D" id="3.40.50.720">
    <property type="entry name" value="NAD(P)-binding Rossmann-like Domain"/>
    <property type="match status" value="1"/>
</dbReference>
<organism evidence="9 10">
    <name type="scientific">Candidatus Portnoybacteria bacterium CG_4_8_14_3_um_filter_44_10</name>
    <dbReference type="NCBI Taxonomy" id="1974802"/>
    <lineage>
        <taxon>Bacteria</taxon>
        <taxon>Candidatus Portnoyibacteriota</taxon>
    </lineage>
</organism>
<evidence type="ECO:0000313" key="10">
    <source>
        <dbReference type="Proteomes" id="UP000231280"/>
    </source>
</evidence>
<feature type="domain" description="Glutamate/phenylalanine/leucine/valine/L-tryptophan dehydrogenase C-terminal" evidence="8">
    <location>
        <begin position="144"/>
        <end position="375"/>
    </location>
</feature>
<dbReference type="InterPro" id="IPR046346">
    <property type="entry name" value="Aminoacid_DH-like_N_sf"/>
</dbReference>
<evidence type="ECO:0000256" key="1">
    <source>
        <dbReference type="ARBA" id="ARBA00006382"/>
    </source>
</evidence>
<feature type="binding site" evidence="5">
    <location>
        <position position="183"/>
    </location>
    <ligand>
        <name>NAD(+)</name>
        <dbReference type="ChEBI" id="CHEBI:57540"/>
    </ligand>
</feature>
<evidence type="ECO:0000256" key="5">
    <source>
        <dbReference type="PIRSR" id="PIRSR000185-2"/>
    </source>
</evidence>
<name>A0A2M7IG06_9BACT</name>
<dbReference type="SMART" id="SM00839">
    <property type="entry name" value="ELFV_dehydrog"/>
    <property type="match status" value="1"/>
</dbReference>
<feature type="binding site" evidence="5">
    <location>
        <position position="39"/>
    </location>
    <ligand>
        <name>substrate</name>
    </ligand>
</feature>
<dbReference type="InterPro" id="IPR014362">
    <property type="entry name" value="Glu_DH"/>
</dbReference>
<dbReference type="Gene3D" id="3.40.50.10860">
    <property type="entry name" value="Leucine Dehydrogenase, chain A, domain 1"/>
    <property type="match status" value="1"/>
</dbReference>
<feature type="active site" description="Proton donor" evidence="4">
    <location>
        <position position="75"/>
    </location>
</feature>
<comment type="caution">
    <text evidence="9">The sequence shown here is derived from an EMBL/GenBank/DDBJ whole genome shotgun (WGS) entry which is preliminary data.</text>
</comment>